<organism evidence="2 3">
    <name type="scientific">Trifolium medium</name>
    <dbReference type="NCBI Taxonomy" id="97028"/>
    <lineage>
        <taxon>Eukaryota</taxon>
        <taxon>Viridiplantae</taxon>
        <taxon>Streptophyta</taxon>
        <taxon>Embryophyta</taxon>
        <taxon>Tracheophyta</taxon>
        <taxon>Spermatophyta</taxon>
        <taxon>Magnoliopsida</taxon>
        <taxon>eudicotyledons</taxon>
        <taxon>Gunneridae</taxon>
        <taxon>Pentapetalae</taxon>
        <taxon>rosids</taxon>
        <taxon>fabids</taxon>
        <taxon>Fabales</taxon>
        <taxon>Fabaceae</taxon>
        <taxon>Papilionoideae</taxon>
        <taxon>50 kb inversion clade</taxon>
        <taxon>NPAAA clade</taxon>
        <taxon>Hologalegina</taxon>
        <taxon>IRL clade</taxon>
        <taxon>Trifolieae</taxon>
        <taxon>Trifolium</taxon>
    </lineage>
</organism>
<dbReference type="EMBL" id="LXQA011295707">
    <property type="protein sequence ID" value="MCI92273.1"/>
    <property type="molecule type" value="Genomic_DNA"/>
</dbReference>
<name>A0A392VXS1_9FABA</name>
<proteinExistence type="predicted"/>
<accession>A0A392VXS1</accession>
<feature type="compositionally biased region" description="Basic and acidic residues" evidence="1">
    <location>
        <begin position="23"/>
        <end position="34"/>
    </location>
</feature>
<comment type="caution">
    <text evidence="2">The sequence shown here is derived from an EMBL/GenBank/DDBJ whole genome shotgun (WGS) entry which is preliminary data.</text>
</comment>
<feature type="compositionally biased region" description="Polar residues" evidence="1">
    <location>
        <begin position="1"/>
        <end position="12"/>
    </location>
</feature>
<protein>
    <submittedName>
        <fullName evidence="2">Uncharacterized protein</fullName>
    </submittedName>
</protein>
<evidence type="ECO:0000256" key="1">
    <source>
        <dbReference type="SAM" id="MobiDB-lite"/>
    </source>
</evidence>
<evidence type="ECO:0000313" key="2">
    <source>
        <dbReference type="EMBL" id="MCI92273.1"/>
    </source>
</evidence>
<keyword evidence="3" id="KW-1185">Reference proteome</keyword>
<dbReference type="AlphaFoldDB" id="A0A392VXS1"/>
<reference evidence="2 3" key="1">
    <citation type="journal article" date="2018" name="Front. Plant Sci.">
        <title>Red Clover (Trifolium pratense) and Zigzag Clover (T. medium) - A Picture of Genomic Similarities and Differences.</title>
        <authorList>
            <person name="Dluhosova J."/>
            <person name="Istvanek J."/>
            <person name="Nedelnik J."/>
            <person name="Repkova J."/>
        </authorList>
    </citation>
    <scope>NUCLEOTIDE SEQUENCE [LARGE SCALE GENOMIC DNA]</scope>
    <source>
        <strain evidence="3">cv. 10/8</strain>
        <tissue evidence="2">Leaf</tissue>
    </source>
</reference>
<feature type="compositionally biased region" description="Basic residues" evidence="1">
    <location>
        <begin position="13"/>
        <end position="22"/>
    </location>
</feature>
<dbReference type="Proteomes" id="UP000265520">
    <property type="component" value="Unassembled WGS sequence"/>
</dbReference>
<evidence type="ECO:0000313" key="3">
    <source>
        <dbReference type="Proteomes" id="UP000265520"/>
    </source>
</evidence>
<feature type="region of interest" description="Disordered" evidence="1">
    <location>
        <begin position="1"/>
        <end position="41"/>
    </location>
</feature>
<feature type="non-terminal residue" evidence="2">
    <location>
        <position position="41"/>
    </location>
</feature>
<sequence>MGNGMWRNTSSNRHVKKCTKRTRSTDGSRFKDTENSGNGNP</sequence>